<dbReference type="Pfam" id="PF01156">
    <property type="entry name" value="IU_nuc_hydro"/>
    <property type="match status" value="1"/>
</dbReference>
<accession>A0ABU5Y9Z4</accession>
<gene>
    <name evidence="4" type="ORF">VJJ49_08645</name>
</gene>
<name>A0ABU5Y9Z4_9FLAO</name>
<dbReference type="RefSeq" id="WP_323979611.1">
    <property type="nucleotide sequence ID" value="NZ_JAYKBV010000010.1"/>
</dbReference>
<keyword evidence="2" id="KW-0326">Glycosidase</keyword>
<evidence type="ECO:0000313" key="5">
    <source>
        <dbReference type="Proteomes" id="UP001324270"/>
    </source>
</evidence>
<proteinExistence type="predicted"/>
<evidence type="ECO:0000256" key="1">
    <source>
        <dbReference type="ARBA" id="ARBA00022801"/>
    </source>
</evidence>
<reference evidence="4 5" key="1">
    <citation type="submission" date="2023-12" db="EMBL/GenBank/DDBJ databases">
        <title>Genomic sequences of Capnocytophaga and Parvimonas strains.</title>
        <authorList>
            <person name="Watt R.M."/>
            <person name="Wang M."/>
            <person name="Yang T."/>
            <person name="Tong W.M."/>
        </authorList>
    </citation>
    <scope>NUCLEOTIDE SEQUENCE [LARGE SCALE GENOMIC DNA]</scope>
    <source>
        <strain evidence="4 5">CCUG 13156</strain>
    </source>
</reference>
<dbReference type="GO" id="GO:0016787">
    <property type="term" value="F:hydrolase activity"/>
    <property type="evidence" value="ECO:0007669"/>
    <property type="project" value="UniProtKB-KW"/>
</dbReference>
<evidence type="ECO:0000256" key="2">
    <source>
        <dbReference type="ARBA" id="ARBA00023295"/>
    </source>
</evidence>
<dbReference type="SUPFAM" id="SSF53590">
    <property type="entry name" value="Nucleoside hydrolase"/>
    <property type="match status" value="1"/>
</dbReference>
<dbReference type="PANTHER" id="PTHR12304">
    <property type="entry name" value="INOSINE-URIDINE PREFERRING NUCLEOSIDE HYDROLASE"/>
    <property type="match status" value="1"/>
</dbReference>
<keyword evidence="1 4" id="KW-0378">Hydrolase</keyword>
<evidence type="ECO:0000259" key="3">
    <source>
        <dbReference type="Pfam" id="PF01156"/>
    </source>
</evidence>
<organism evidence="4 5">
    <name type="scientific">Capnocytophaga gingivalis</name>
    <dbReference type="NCBI Taxonomy" id="1017"/>
    <lineage>
        <taxon>Bacteria</taxon>
        <taxon>Pseudomonadati</taxon>
        <taxon>Bacteroidota</taxon>
        <taxon>Flavobacteriia</taxon>
        <taxon>Flavobacteriales</taxon>
        <taxon>Flavobacteriaceae</taxon>
        <taxon>Capnocytophaga</taxon>
    </lineage>
</organism>
<protein>
    <submittedName>
        <fullName evidence="4">Nucleoside hydrolase</fullName>
    </submittedName>
</protein>
<dbReference type="Proteomes" id="UP001324270">
    <property type="component" value="Unassembled WGS sequence"/>
</dbReference>
<dbReference type="InterPro" id="IPR036452">
    <property type="entry name" value="Ribo_hydro-like"/>
</dbReference>
<dbReference type="PANTHER" id="PTHR12304:SF4">
    <property type="entry name" value="URIDINE NUCLEOSIDASE"/>
    <property type="match status" value="1"/>
</dbReference>
<dbReference type="InterPro" id="IPR001910">
    <property type="entry name" value="Inosine/uridine_hydrolase_dom"/>
</dbReference>
<comment type="caution">
    <text evidence="4">The sequence shown here is derived from an EMBL/GenBank/DDBJ whole genome shotgun (WGS) entry which is preliminary data.</text>
</comment>
<keyword evidence="5" id="KW-1185">Reference proteome</keyword>
<dbReference type="EMBL" id="JAYKBV010000010">
    <property type="protein sequence ID" value="MEB3040756.1"/>
    <property type="molecule type" value="Genomic_DNA"/>
</dbReference>
<sequence length="342" mass="38127">MKVIIQQFITLFVFLMFGNAAVAQNYYSDVQKVIKPRMRVIVLNDFSGDPDGYFQLVQQLLSPSAEVRAVIGTHLRPNDPFDNSTITAQNAQRNAQELVTLMGMKGKFPVLAGSNVGLTNTHTPTESEATDFIIKEALRTDTKLPLYVVSGAGLTDVASALLKRPEIAKKFTLVWIGGSEYEGINLPPNHSTPEYNLGISIPAAQVVFNQSEVMIWQVPRNAYRQVLMSHAELTTRVKSQGKLGQFLAQKIEGVMELTQRFDLHIGETYIQGDNPLVLLTALQSSFEADPSSSLYRIVAAPQITNEGTYKARPTGRKIRVYDQLDTRLLLEDFYAKLQLFNK</sequence>
<evidence type="ECO:0000313" key="4">
    <source>
        <dbReference type="EMBL" id="MEB3040756.1"/>
    </source>
</evidence>
<dbReference type="Gene3D" id="3.90.245.10">
    <property type="entry name" value="Ribonucleoside hydrolase-like"/>
    <property type="match status" value="1"/>
</dbReference>
<dbReference type="InterPro" id="IPR023186">
    <property type="entry name" value="IUNH"/>
</dbReference>
<feature type="domain" description="Inosine/uridine-preferring nucleoside hydrolase" evidence="3">
    <location>
        <begin position="86"/>
        <end position="283"/>
    </location>
</feature>